<dbReference type="EMBL" id="CP002305">
    <property type="protein sequence ID" value="ADQ16465.1"/>
    <property type="molecule type" value="Genomic_DNA"/>
</dbReference>
<accession>E4RZC6</accession>
<name>E4RZC6_LEAB4</name>
<dbReference type="eggNOG" id="COG0839">
    <property type="taxonomic scope" value="Bacteria"/>
</dbReference>
<dbReference type="STRING" id="649349.Lbys_0703"/>
<sequence>MIDLVFWLFCLLTIGGGVYVLLSKNVLYAAYGLLSTFLGVAGMFVFAGAEFMAAAQIMIYVGGIMILLIFGIMLSTRRKYLVVEDAAQNRGILVAVLLAAVWIVLIIKLRLLSGEPVELISIKKVGLALMTSHVLILELVGVILLMALVGATYIARDDR</sequence>
<evidence type="ECO:0000313" key="4">
    <source>
        <dbReference type="Proteomes" id="UP000007435"/>
    </source>
</evidence>
<dbReference type="GO" id="GO:0008137">
    <property type="term" value="F:NADH dehydrogenase (ubiquinone) activity"/>
    <property type="evidence" value="ECO:0007669"/>
    <property type="project" value="UniProtKB-UniRule"/>
</dbReference>
<feature type="transmembrane region" description="Helical" evidence="2">
    <location>
        <begin position="6"/>
        <end position="22"/>
    </location>
</feature>
<dbReference type="EC" id="7.1.1.-" evidence="2"/>
<dbReference type="Pfam" id="PF00499">
    <property type="entry name" value="Oxidored_q3"/>
    <property type="match status" value="1"/>
</dbReference>
<comment type="similarity">
    <text evidence="1 2">Belongs to the complex I subunit 6 family.</text>
</comment>
<comment type="catalytic activity">
    <reaction evidence="2">
        <text>a quinone + NADH + 5 H(+)(in) = a quinol + NAD(+) + 4 H(+)(out)</text>
        <dbReference type="Rhea" id="RHEA:57888"/>
        <dbReference type="ChEBI" id="CHEBI:15378"/>
        <dbReference type="ChEBI" id="CHEBI:24646"/>
        <dbReference type="ChEBI" id="CHEBI:57540"/>
        <dbReference type="ChEBI" id="CHEBI:57945"/>
        <dbReference type="ChEBI" id="CHEBI:132124"/>
    </reaction>
</comment>
<feature type="transmembrane region" description="Helical" evidence="2">
    <location>
        <begin position="132"/>
        <end position="155"/>
    </location>
</feature>
<comment type="function">
    <text evidence="2">NDH-1 shuttles electrons from NADH, via FMN and iron-sulfur (Fe-S) centers, to quinones in the respiratory chain. Couples the redox reaction to proton translocation (for every two electrons transferred, four hydrogen ions are translocated across the cytoplasmic membrane), and thus conserves the redox energy in a proton gradient.</text>
</comment>
<protein>
    <recommendedName>
        <fullName evidence="2">NADH-quinone oxidoreductase subunit J</fullName>
        <ecNumber evidence="2">7.1.1.-</ecNumber>
    </recommendedName>
</protein>
<dbReference type="AlphaFoldDB" id="E4RZC6"/>
<keyword evidence="4" id="KW-1185">Reference proteome</keyword>
<reference evidence="3 4" key="2">
    <citation type="journal article" date="2011" name="Stand. Genomic Sci.">
        <title>Complete genome sequence of Leadbetterella byssophila type strain (4M15).</title>
        <authorList>
            <person name="Abt B."/>
            <person name="Teshima H."/>
            <person name="Lucas S."/>
            <person name="Lapidus A."/>
            <person name="Del Rio T.G."/>
            <person name="Nolan M."/>
            <person name="Tice H."/>
            <person name="Cheng J.F."/>
            <person name="Pitluck S."/>
            <person name="Liolios K."/>
            <person name="Pagani I."/>
            <person name="Ivanova N."/>
            <person name="Mavromatis K."/>
            <person name="Pati A."/>
            <person name="Tapia R."/>
            <person name="Han C."/>
            <person name="Goodwin L."/>
            <person name="Chen A."/>
            <person name="Palaniappan K."/>
            <person name="Land M."/>
            <person name="Hauser L."/>
            <person name="Chang Y.J."/>
            <person name="Jeffries C.D."/>
            <person name="Rohde M."/>
            <person name="Goker M."/>
            <person name="Tindall B.J."/>
            <person name="Detter J.C."/>
            <person name="Woyke T."/>
            <person name="Bristow J."/>
            <person name="Eisen J.A."/>
            <person name="Markowitz V."/>
            <person name="Hugenholtz P."/>
            <person name="Klenk H.P."/>
            <person name="Kyrpides N.C."/>
        </authorList>
    </citation>
    <scope>NUCLEOTIDE SEQUENCE [LARGE SCALE GENOMIC DNA]</scope>
    <source>
        <strain evidence="4">DSM 17132 / JCM 16389 / KACC 11308 / NBRC 106382 / 4M15</strain>
    </source>
</reference>
<dbReference type="PANTHER" id="PTHR33269">
    <property type="entry name" value="NADH-UBIQUINONE OXIDOREDUCTASE CHAIN 6"/>
    <property type="match status" value="1"/>
</dbReference>
<keyword evidence="2" id="KW-1003">Cell membrane</keyword>
<dbReference type="PANTHER" id="PTHR33269:SF17">
    <property type="entry name" value="NADH-UBIQUINONE OXIDOREDUCTASE CHAIN 6"/>
    <property type="match status" value="1"/>
</dbReference>
<feature type="transmembrane region" description="Helical" evidence="2">
    <location>
        <begin position="92"/>
        <end position="112"/>
    </location>
</feature>
<keyword evidence="2" id="KW-1133">Transmembrane helix</keyword>
<feature type="transmembrane region" description="Helical" evidence="2">
    <location>
        <begin position="29"/>
        <end position="47"/>
    </location>
</feature>
<dbReference type="KEGG" id="lby:Lbys_0703"/>
<dbReference type="GO" id="GO:0005886">
    <property type="term" value="C:plasma membrane"/>
    <property type="evidence" value="ECO:0007669"/>
    <property type="project" value="UniProtKB-SubCell"/>
</dbReference>
<dbReference type="Proteomes" id="UP000007435">
    <property type="component" value="Chromosome"/>
</dbReference>
<keyword evidence="2" id="KW-0472">Membrane</keyword>
<proteinExistence type="inferred from homology"/>
<dbReference type="InterPro" id="IPR042106">
    <property type="entry name" value="Nuo/plastoQ_OxRdtase_6_NuoJ"/>
</dbReference>
<dbReference type="HOGENOM" id="CLU_085957_2_2_10"/>
<comment type="subcellular location">
    <subcellularLocation>
        <location evidence="2">Cell membrane</location>
        <topology evidence="2">Multi-pass membrane protein</topology>
    </subcellularLocation>
</comment>
<dbReference type="Gene3D" id="1.20.120.1200">
    <property type="entry name" value="NADH-ubiquinone/plastoquinone oxidoreductase chain 6, subunit NuoJ"/>
    <property type="match status" value="1"/>
</dbReference>
<keyword evidence="2" id="KW-0874">Quinone</keyword>
<keyword evidence="2" id="KW-0812">Transmembrane</keyword>
<evidence type="ECO:0000256" key="1">
    <source>
        <dbReference type="ARBA" id="ARBA00005698"/>
    </source>
</evidence>
<feature type="transmembrane region" description="Helical" evidence="2">
    <location>
        <begin position="53"/>
        <end position="72"/>
    </location>
</feature>
<dbReference type="InterPro" id="IPR001457">
    <property type="entry name" value="NADH_UbQ/plastoQ_OxRdtase_su6"/>
</dbReference>
<dbReference type="RefSeq" id="WP_013407517.1">
    <property type="nucleotide sequence ID" value="NC_014655.1"/>
</dbReference>
<evidence type="ECO:0000313" key="3">
    <source>
        <dbReference type="EMBL" id="ADQ16465.1"/>
    </source>
</evidence>
<gene>
    <name evidence="3" type="ordered locus">Lbys_0703</name>
</gene>
<reference key="1">
    <citation type="submission" date="2010-11" db="EMBL/GenBank/DDBJ databases">
        <title>The complete genome of Leadbetterella byssophila DSM 17132.</title>
        <authorList>
            <consortium name="US DOE Joint Genome Institute (JGI-PGF)"/>
            <person name="Lucas S."/>
            <person name="Copeland A."/>
            <person name="Lapidus A."/>
            <person name="Glavina del Rio T."/>
            <person name="Dalin E."/>
            <person name="Tice H."/>
            <person name="Bruce D."/>
            <person name="Goodwin L."/>
            <person name="Pitluck S."/>
            <person name="Kyrpides N."/>
            <person name="Mavromatis K."/>
            <person name="Ivanova N."/>
            <person name="Teshima H."/>
            <person name="Brettin T."/>
            <person name="Detter J.C."/>
            <person name="Han C."/>
            <person name="Tapia R."/>
            <person name="Land M."/>
            <person name="Hauser L."/>
            <person name="Markowitz V."/>
            <person name="Cheng J.-F."/>
            <person name="Hugenholtz P."/>
            <person name="Woyke T."/>
            <person name="Wu D."/>
            <person name="Tindall B."/>
            <person name="Pomrenke H.G."/>
            <person name="Brambilla E."/>
            <person name="Klenk H.-P."/>
            <person name="Eisen J.A."/>
        </authorList>
    </citation>
    <scope>NUCLEOTIDE SEQUENCE [LARGE SCALE GENOMIC DNA]</scope>
    <source>
        <strain>DSM 17132</strain>
    </source>
</reference>
<keyword evidence="2" id="KW-0520">NAD</keyword>
<evidence type="ECO:0000256" key="2">
    <source>
        <dbReference type="RuleBase" id="RU004429"/>
    </source>
</evidence>
<dbReference type="OrthoDB" id="981464at2"/>
<dbReference type="GO" id="GO:0048038">
    <property type="term" value="F:quinone binding"/>
    <property type="evidence" value="ECO:0007669"/>
    <property type="project" value="UniProtKB-UniRule"/>
</dbReference>
<organism evidence="3 4">
    <name type="scientific">Leadbetterella byssophila (strain DSM 17132 / JCM 16389 / KACC 11308 / NBRC 106382 / 4M15)</name>
    <dbReference type="NCBI Taxonomy" id="649349"/>
    <lineage>
        <taxon>Bacteria</taxon>
        <taxon>Pseudomonadati</taxon>
        <taxon>Bacteroidota</taxon>
        <taxon>Cytophagia</taxon>
        <taxon>Cytophagales</taxon>
        <taxon>Leadbetterellaceae</taxon>
        <taxon>Leadbetterella</taxon>
    </lineage>
</organism>